<dbReference type="FunFam" id="3.20.20.70:FF:000071">
    <property type="entry name" value="Hydroxymethylglutaryl-CoA lyase"/>
    <property type="match status" value="1"/>
</dbReference>
<dbReference type="NCBIfam" id="NF004283">
    <property type="entry name" value="PRK05692.1"/>
    <property type="match status" value="1"/>
</dbReference>
<accession>A0A427Y0Q2</accession>
<dbReference type="UniPathway" id="UPA00896">
    <property type="reaction ID" value="UER00863"/>
</dbReference>
<dbReference type="Gene3D" id="3.20.20.70">
    <property type="entry name" value="Aldolase class I"/>
    <property type="match status" value="1"/>
</dbReference>
<evidence type="ECO:0000313" key="8">
    <source>
        <dbReference type="EMBL" id="RSH84679.1"/>
    </source>
</evidence>
<name>A0A427Y0Q2_9TREE</name>
<evidence type="ECO:0000256" key="6">
    <source>
        <dbReference type="ARBA" id="ARBA00049877"/>
    </source>
</evidence>
<evidence type="ECO:0000256" key="2">
    <source>
        <dbReference type="ARBA" id="ARBA00009405"/>
    </source>
</evidence>
<dbReference type="AlphaFoldDB" id="A0A427Y0Q2"/>
<comment type="caution">
    <text evidence="8">The sequence shown here is derived from an EMBL/GenBank/DDBJ whole genome shotgun (WGS) entry which is preliminary data.</text>
</comment>
<evidence type="ECO:0000256" key="4">
    <source>
        <dbReference type="ARBA" id="ARBA00022723"/>
    </source>
</evidence>
<dbReference type="SUPFAM" id="SSF51569">
    <property type="entry name" value="Aldolase"/>
    <property type="match status" value="1"/>
</dbReference>
<dbReference type="InterPro" id="IPR000891">
    <property type="entry name" value="PYR_CT"/>
</dbReference>
<dbReference type="PANTHER" id="PTHR42738:SF7">
    <property type="entry name" value="HYDROXYMETHYLGLUTARYL-COA LYASE"/>
    <property type="match status" value="1"/>
</dbReference>
<dbReference type="PANTHER" id="PTHR42738">
    <property type="entry name" value="HYDROXYMETHYLGLUTARYL-COA LYASE"/>
    <property type="match status" value="1"/>
</dbReference>
<dbReference type="EC" id="4.1.3.4" evidence="3"/>
<keyword evidence="5" id="KW-0456">Lyase</keyword>
<proteinExistence type="inferred from homology"/>
<dbReference type="Pfam" id="PF00682">
    <property type="entry name" value="HMGL-like"/>
    <property type="match status" value="1"/>
</dbReference>
<dbReference type="GO" id="GO:0006552">
    <property type="term" value="P:L-leucine catabolic process"/>
    <property type="evidence" value="ECO:0007669"/>
    <property type="project" value="TreeGrafter"/>
</dbReference>
<comment type="catalytic activity">
    <reaction evidence="6">
        <text>(3S)-3-hydroxy-3-methylglutaryl-CoA = acetoacetate + acetyl-CoA</text>
        <dbReference type="Rhea" id="RHEA:24404"/>
        <dbReference type="ChEBI" id="CHEBI:13705"/>
        <dbReference type="ChEBI" id="CHEBI:43074"/>
        <dbReference type="ChEBI" id="CHEBI:57288"/>
        <dbReference type="EC" id="4.1.3.4"/>
    </reaction>
</comment>
<dbReference type="InterPro" id="IPR043594">
    <property type="entry name" value="HMGL"/>
</dbReference>
<dbReference type="GeneID" id="39590746"/>
<dbReference type="CDD" id="cd07938">
    <property type="entry name" value="DRE_TIM_HMGL"/>
    <property type="match status" value="1"/>
</dbReference>
<dbReference type="Proteomes" id="UP000279236">
    <property type="component" value="Unassembled WGS sequence"/>
</dbReference>
<dbReference type="InterPro" id="IPR013785">
    <property type="entry name" value="Aldolase_TIM"/>
</dbReference>
<dbReference type="GO" id="GO:0004419">
    <property type="term" value="F:hydroxymethylglutaryl-CoA lyase activity"/>
    <property type="evidence" value="ECO:0007669"/>
    <property type="project" value="UniProtKB-EC"/>
</dbReference>
<feature type="domain" description="Pyruvate carboxyltransferase" evidence="7">
    <location>
        <begin position="59"/>
        <end position="345"/>
    </location>
</feature>
<dbReference type="EMBL" id="RSCE01000003">
    <property type="protein sequence ID" value="RSH84679.1"/>
    <property type="molecule type" value="Genomic_DNA"/>
</dbReference>
<organism evidence="8 9">
    <name type="scientific">Apiotrichum porosum</name>
    <dbReference type="NCBI Taxonomy" id="105984"/>
    <lineage>
        <taxon>Eukaryota</taxon>
        <taxon>Fungi</taxon>
        <taxon>Dikarya</taxon>
        <taxon>Basidiomycota</taxon>
        <taxon>Agaricomycotina</taxon>
        <taxon>Tremellomycetes</taxon>
        <taxon>Trichosporonales</taxon>
        <taxon>Trichosporonaceae</taxon>
        <taxon>Apiotrichum</taxon>
    </lineage>
</organism>
<evidence type="ECO:0000259" key="7">
    <source>
        <dbReference type="PROSITE" id="PS50991"/>
    </source>
</evidence>
<comment type="similarity">
    <text evidence="2">Belongs to the HMG-CoA lyase family.</text>
</comment>
<gene>
    <name evidence="8" type="ORF">EHS24_006203</name>
</gene>
<dbReference type="STRING" id="105984.A0A427Y0Q2"/>
<keyword evidence="9" id="KW-1185">Reference proteome</keyword>
<keyword evidence="4" id="KW-0479">Metal-binding</keyword>
<dbReference type="PROSITE" id="PS50991">
    <property type="entry name" value="PYR_CT"/>
    <property type="match status" value="1"/>
</dbReference>
<dbReference type="GO" id="GO:0046951">
    <property type="term" value="P:ketone body biosynthetic process"/>
    <property type="evidence" value="ECO:0007669"/>
    <property type="project" value="TreeGrafter"/>
</dbReference>
<evidence type="ECO:0000313" key="9">
    <source>
        <dbReference type="Proteomes" id="UP000279236"/>
    </source>
</evidence>
<evidence type="ECO:0000256" key="3">
    <source>
        <dbReference type="ARBA" id="ARBA00012910"/>
    </source>
</evidence>
<dbReference type="RefSeq" id="XP_028478127.1">
    <property type="nucleotide sequence ID" value="XM_028621675.1"/>
</dbReference>
<dbReference type="GO" id="GO:0046872">
    <property type="term" value="F:metal ion binding"/>
    <property type="evidence" value="ECO:0007669"/>
    <property type="project" value="UniProtKB-KW"/>
</dbReference>
<reference evidence="8 9" key="1">
    <citation type="submission" date="2018-11" db="EMBL/GenBank/DDBJ databases">
        <title>Genome sequence of Apiotrichum porosum DSM 27194.</title>
        <authorList>
            <person name="Aliyu H."/>
            <person name="Gorte O."/>
            <person name="Ochsenreither K."/>
        </authorList>
    </citation>
    <scope>NUCLEOTIDE SEQUENCE [LARGE SCALE GENOMIC DNA]</scope>
    <source>
        <strain evidence="8 9">DSM 27194</strain>
    </source>
</reference>
<evidence type="ECO:0000256" key="5">
    <source>
        <dbReference type="ARBA" id="ARBA00023239"/>
    </source>
</evidence>
<evidence type="ECO:0000256" key="1">
    <source>
        <dbReference type="ARBA" id="ARBA00005143"/>
    </source>
</evidence>
<dbReference type="OrthoDB" id="1905920at2759"/>
<comment type="pathway">
    <text evidence="1">Metabolic intermediate metabolism; (S)-3-hydroxy-3-methylglutaryl-CoA degradation; acetoacetate from (S)-3-hydroxy-3-methylglutaryl-CoA: step 1/1.</text>
</comment>
<sequence>MLVVRSLGARSITSIASQGILGPSVSVAARSRHEVPRLRPCTLAGIHLRGLSTATDNFVRVVEVSARDGLQNLPPPAVPTNIKKQLIERLLACGLRTIEVGSFVRPDRVPQMADTPELLPELPPLQPAAKGDPVHYPVLVPNMRGLQSLLALEDSAKSSRDTPLTNEIAVFVSATEPFSMANNNATVDKVLNGLPPVIDQALARGYRVRGYVSCVMTDPYAGPTAPESVVNVARKLLDMGCYEVSLGDTTGEGNPEAWRTLWKALLNEGIPVSKLAAHCHDTFSMALPSILALLPLGLRIVDSSLAGLGGCPYSPGATGNVATEDVVYALHKVGFQTGVDLDNLVESGNWLCKSIGVNNESKVGRALGARQALRKAKGQ</sequence>
<protein>
    <recommendedName>
        <fullName evidence="3">hydroxymethylglutaryl-CoA lyase</fullName>
        <ecNumber evidence="3">4.1.3.4</ecNumber>
    </recommendedName>
</protein>